<comment type="caution">
    <text evidence="2">The sequence shown here is derived from an EMBL/GenBank/DDBJ whole genome shotgun (WGS) entry which is preliminary data.</text>
</comment>
<gene>
    <name evidence="2" type="ORF">COV07_02535</name>
</gene>
<evidence type="ECO:0000313" key="2">
    <source>
        <dbReference type="EMBL" id="PIR46719.1"/>
    </source>
</evidence>
<evidence type="ECO:0000256" key="1">
    <source>
        <dbReference type="SAM" id="Phobius"/>
    </source>
</evidence>
<feature type="transmembrane region" description="Helical" evidence="1">
    <location>
        <begin position="182"/>
        <end position="203"/>
    </location>
</feature>
<reference evidence="2 3" key="1">
    <citation type="submission" date="2017-09" db="EMBL/GenBank/DDBJ databases">
        <title>Depth-based differentiation of microbial function through sediment-hosted aquifers and enrichment of novel symbionts in the deep terrestrial subsurface.</title>
        <authorList>
            <person name="Probst A.J."/>
            <person name="Ladd B."/>
            <person name="Jarett J.K."/>
            <person name="Geller-Mcgrath D.E."/>
            <person name="Sieber C.M."/>
            <person name="Emerson J.B."/>
            <person name="Anantharaman K."/>
            <person name="Thomas B.C."/>
            <person name="Malmstrom R."/>
            <person name="Stieglmeier M."/>
            <person name="Klingl A."/>
            <person name="Woyke T."/>
            <person name="Ryan C.M."/>
            <person name="Banfield J.F."/>
        </authorList>
    </citation>
    <scope>NUCLEOTIDE SEQUENCE [LARGE SCALE GENOMIC DNA]</scope>
    <source>
        <strain evidence="2">CG10_big_fil_rev_8_21_14_0_10_45_14</strain>
    </source>
</reference>
<organism evidence="2 3">
    <name type="scientific">Candidatus Vogelbacteria bacterium CG10_big_fil_rev_8_21_14_0_10_45_14</name>
    <dbReference type="NCBI Taxonomy" id="1975042"/>
    <lineage>
        <taxon>Bacteria</taxon>
        <taxon>Candidatus Vogeliibacteriota</taxon>
    </lineage>
</organism>
<dbReference type="AlphaFoldDB" id="A0A2H0RJJ7"/>
<dbReference type="InterPro" id="IPR014509">
    <property type="entry name" value="YjdF-like"/>
</dbReference>
<keyword evidence="1" id="KW-1133">Transmembrane helix</keyword>
<keyword evidence="1" id="KW-0812">Transmembrane</keyword>
<name>A0A2H0RJJ7_9BACT</name>
<evidence type="ECO:0000313" key="3">
    <source>
        <dbReference type="Proteomes" id="UP000230833"/>
    </source>
</evidence>
<feature type="transmembrane region" description="Helical" evidence="1">
    <location>
        <begin position="131"/>
        <end position="152"/>
    </location>
</feature>
<dbReference type="Proteomes" id="UP000230833">
    <property type="component" value="Unassembled WGS sequence"/>
</dbReference>
<dbReference type="Pfam" id="PF09997">
    <property type="entry name" value="DUF2238"/>
    <property type="match status" value="1"/>
</dbReference>
<proteinExistence type="predicted"/>
<feature type="transmembrane region" description="Helical" evidence="1">
    <location>
        <begin position="41"/>
        <end position="58"/>
    </location>
</feature>
<accession>A0A2H0RJJ7</accession>
<feature type="transmembrane region" description="Helical" evidence="1">
    <location>
        <begin position="12"/>
        <end position="29"/>
    </location>
</feature>
<dbReference type="EMBL" id="PCYL01000029">
    <property type="protein sequence ID" value="PIR46719.1"/>
    <property type="molecule type" value="Genomic_DNA"/>
</dbReference>
<protein>
    <recommendedName>
        <fullName evidence="4">DUF2238 domain-containing protein</fullName>
    </recommendedName>
</protein>
<sequence>MTKLIFKNYDGYHVFLLLAFLAVWVWAAINPLFPHDWLLENYLVFIFVPIILLVGRYFRLSKISYTLITIFMILHVVGSHYTYAEVPFGFTLQDWLGSSRNMYDRLVHFSFGLLIAYPMREVYLRIGKTKGFWGLFFPIEFTLAFSAIYEVIEWGAVVVVDSEAGIAFLGAQGDVWDAQKDMGLAGLGALLAMIVVALINAHYNKNWGRELRDSFRIPKDDIPLGEVRIKEMTSLGGYNQTDF</sequence>
<evidence type="ECO:0008006" key="4">
    <source>
        <dbReference type="Google" id="ProtNLM"/>
    </source>
</evidence>
<feature type="transmembrane region" description="Helical" evidence="1">
    <location>
        <begin position="103"/>
        <end position="119"/>
    </location>
</feature>
<feature type="transmembrane region" description="Helical" evidence="1">
    <location>
        <begin position="65"/>
        <end position="83"/>
    </location>
</feature>
<keyword evidence="1" id="KW-0472">Membrane</keyword>